<accession>A0ABT1CNY5</accession>
<evidence type="ECO:0000313" key="2">
    <source>
        <dbReference type="EMBL" id="MCO6407633.1"/>
    </source>
</evidence>
<sequence length="293" mass="33798">MVAAVFYHKADSAYDDLPALYYHFPRQYLSRVEQVVGRSIVYYGPLGSQAGRFYWATALLTGIRQDPLRADHYYADLDHYIDFDRMVGYRENGGFERKLILADGKVSGGRAVQAVRVIGDEEFDAILTAGLSERTPWPERYDDVEPGIGFDDQPQTPLVRPFVEQLLNRRFRDVKFRQHVRIAYDRRCAFTGLRLINGKGRPEVEAAHIMPVEKDGPDSVQNGIALSGTVHWMFDRGLLSMSDDYTILRSRHLNHDVSHLLRPDMKALVPEDPRLRPHRYYLDWHRTNCFKAA</sequence>
<evidence type="ECO:0000259" key="1">
    <source>
        <dbReference type="Pfam" id="PF13391"/>
    </source>
</evidence>
<dbReference type="Pfam" id="PF13391">
    <property type="entry name" value="HNH_2"/>
    <property type="match status" value="1"/>
</dbReference>
<protein>
    <submittedName>
        <fullName evidence="2">HNH endonuclease</fullName>
    </submittedName>
</protein>
<reference evidence="2 3" key="1">
    <citation type="submission" date="2020-01" db="EMBL/GenBank/DDBJ databases">
        <title>Genomes of bacteria type strains.</title>
        <authorList>
            <person name="Chen J."/>
            <person name="Zhu S."/>
            <person name="Yang J."/>
        </authorList>
    </citation>
    <scope>NUCLEOTIDE SEQUENCE [LARGE SCALE GENOMIC DNA]</scope>
    <source>
        <strain evidence="2 3">DSM 16655</strain>
    </source>
</reference>
<feature type="domain" description="HNH nuclease" evidence="1">
    <location>
        <begin position="188"/>
        <end position="240"/>
    </location>
</feature>
<keyword evidence="2" id="KW-0255">Endonuclease</keyword>
<name>A0ABT1CNY5_9HYPH</name>
<organism evidence="2 3">
    <name type="scientific">Hoeflea alexandrii</name>
    <dbReference type="NCBI Taxonomy" id="288436"/>
    <lineage>
        <taxon>Bacteria</taxon>
        <taxon>Pseudomonadati</taxon>
        <taxon>Pseudomonadota</taxon>
        <taxon>Alphaproteobacteria</taxon>
        <taxon>Hyphomicrobiales</taxon>
        <taxon>Rhizobiaceae</taxon>
        <taxon>Hoeflea</taxon>
    </lineage>
</organism>
<evidence type="ECO:0000313" key="3">
    <source>
        <dbReference type="Proteomes" id="UP001320715"/>
    </source>
</evidence>
<keyword evidence="3" id="KW-1185">Reference proteome</keyword>
<keyword evidence="2" id="KW-0540">Nuclease</keyword>
<keyword evidence="2" id="KW-0378">Hydrolase</keyword>
<dbReference type="GO" id="GO:0004519">
    <property type="term" value="F:endonuclease activity"/>
    <property type="evidence" value="ECO:0007669"/>
    <property type="project" value="UniProtKB-KW"/>
</dbReference>
<dbReference type="EMBL" id="JAAAML010000001">
    <property type="protein sequence ID" value="MCO6407633.1"/>
    <property type="molecule type" value="Genomic_DNA"/>
</dbReference>
<proteinExistence type="predicted"/>
<dbReference type="InterPro" id="IPR003615">
    <property type="entry name" value="HNH_nuc"/>
</dbReference>
<comment type="caution">
    <text evidence="2">The sequence shown here is derived from an EMBL/GenBank/DDBJ whole genome shotgun (WGS) entry which is preliminary data.</text>
</comment>
<gene>
    <name evidence="2" type="ORF">GTW23_05545</name>
</gene>
<dbReference type="Proteomes" id="UP001320715">
    <property type="component" value="Unassembled WGS sequence"/>
</dbReference>